<keyword evidence="11" id="KW-1185">Reference proteome</keyword>
<name>A0A1T5GTD0_9SPHN</name>
<dbReference type="AlphaFoldDB" id="A0A1T5GTD0"/>
<feature type="domain" description="Acyl-CoA dehydrogenase/oxidase N-terminal" evidence="9">
    <location>
        <begin position="6"/>
        <end position="121"/>
    </location>
</feature>
<evidence type="ECO:0000259" key="9">
    <source>
        <dbReference type="Pfam" id="PF02771"/>
    </source>
</evidence>
<dbReference type="STRING" id="439228.SAMN06295920_11931"/>
<evidence type="ECO:0000256" key="3">
    <source>
        <dbReference type="ARBA" id="ARBA00022630"/>
    </source>
</evidence>
<keyword evidence="3 6" id="KW-0285">Flavoprotein</keyword>
<dbReference type="InterPro" id="IPR037069">
    <property type="entry name" value="AcylCoA_DH/ox_N_sf"/>
</dbReference>
<dbReference type="Gene3D" id="2.40.110.10">
    <property type="entry name" value="Butyryl-CoA Dehydrogenase, subunit A, domain 2"/>
    <property type="match status" value="1"/>
</dbReference>
<dbReference type="InterPro" id="IPR006091">
    <property type="entry name" value="Acyl-CoA_Oxase/DH_mid-dom"/>
</dbReference>
<reference evidence="11" key="1">
    <citation type="submission" date="2017-02" db="EMBL/GenBank/DDBJ databases">
        <authorList>
            <person name="Varghese N."/>
            <person name="Submissions S."/>
        </authorList>
    </citation>
    <scope>NUCLEOTIDE SEQUENCE [LARGE SCALE GENOMIC DNA]</scope>
    <source>
        <strain evidence="11">UM2</strain>
    </source>
</reference>
<comment type="cofactor">
    <cofactor evidence="1 6">
        <name>FAD</name>
        <dbReference type="ChEBI" id="CHEBI:57692"/>
    </cofactor>
</comment>
<dbReference type="Pfam" id="PF00441">
    <property type="entry name" value="Acyl-CoA_dh_1"/>
    <property type="match status" value="1"/>
</dbReference>
<dbReference type="InterPro" id="IPR046373">
    <property type="entry name" value="Acyl-CoA_Oxase/DH_mid-dom_sf"/>
</dbReference>
<evidence type="ECO:0000313" key="10">
    <source>
        <dbReference type="EMBL" id="SKC11634.1"/>
    </source>
</evidence>
<dbReference type="SUPFAM" id="SSF56645">
    <property type="entry name" value="Acyl-CoA dehydrogenase NM domain-like"/>
    <property type="match status" value="1"/>
</dbReference>
<evidence type="ECO:0000256" key="6">
    <source>
        <dbReference type="RuleBase" id="RU362125"/>
    </source>
</evidence>
<dbReference type="RefSeq" id="WP_079650888.1">
    <property type="nucleotide sequence ID" value="NZ_FUYM01000019.1"/>
</dbReference>
<proteinExistence type="inferred from homology"/>
<dbReference type="PANTHER" id="PTHR43292:SF3">
    <property type="entry name" value="ACYL-COA DEHYDROGENASE FADE29"/>
    <property type="match status" value="1"/>
</dbReference>
<dbReference type="FunFam" id="2.40.110.10:FF:000011">
    <property type="entry name" value="Acyl-CoA dehydrogenase FadE34"/>
    <property type="match status" value="1"/>
</dbReference>
<organism evidence="10 11">
    <name type="scientific">Rhizorhabdus histidinilytica</name>
    <dbReference type="NCBI Taxonomy" id="439228"/>
    <lineage>
        <taxon>Bacteria</taxon>
        <taxon>Pseudomonadati</taxon>
        <taxon>Pseudomonadota</taxon>
        <taxon>Alphaproteobacteria</taxon>
        <taxon>Sphingomonadales</taxon>
        <taxon>Sphingomonadaceae</taxon>
        <taxon>Rhizorhabdus</taxon>
    </lineage>
</organism>
<dbReference type="Gene3D" id="1.10.540.10">
    <property type="entry name" value="Acyl-CoA dehydrogenase/oxidase, N-terminal domain"/>
    <property type="match status" value="1"/>
</dbReference>
<evidence type="ECO:0000259" key="8">
    <source>
        <dbReference type="Pfam" id="PF02770"/>
    </source>
</evidence>
<evidence type="ECO:0000259" key="7">
    <source>
        <dbReference type="Pfam" id="PF00441"/>
    </source>
</evidence>
<dbReference type="GO" id="GO:0005886">
    <property type="term" value="C:plasma membrane"/>
    <property type="evidence" value="ECO:0007669"/>
    <property type="project" value="TreeGrafter"/>
</dbReference>
<dbReference type="InterPro" id="IPR009100">
    <property type="entry name" value="AcylCoA_DH/oxidase_NM_dom_sf"/>
</dbReference>
<keyword evidence="5 6" id="KW-0560">Oxidoreductase</keyword>
<comment type="similarity">
    <text evidence="2 6">Belongs to the acyl-CoA dehydrogenase family.</text>
</comment>
<dbReference type="InterPro" id="IPR052161">
    <property type="entry name" value="Mycobact_Acyl-CoA_DH"/>
</dbReference>
<dbReference type="Pfam" id="PF02770">
    <property type="entry name" value="Acyl-CoA_dh_M"/>
    <property type="match status" value="1"/>
</dbReference>
<dbReference type="GO" id="GO:0016627">
    <property type="term" value="F:oxidoreductase activity, acting on the CH-CH group of donors"/>
    <property type="evidence" value="ECO:0007669"/>
    <property type="project" value="InterPro"/>
</dbReference>
<gene>
    <name evidence="10" type="ORF">SAMN06295920_11931</name>
</gene>
<evidence type="ECO:0000256" key="4">
    <source>
        <dbReference type="ARBA" id="ARBA00022827"/>
    </source>
</evidence>
<dbReference type="GO" id="GO:0050660">
    <property type="term" value="F:flavin adenine dinucleotide binding"/>
    <property type="evidence" value="ECO:0007669"/>
    <property type="project" value="InterPro"/>
</dbReference>
<feature type="domain" description="Acyl-CoA dehydrogenase/oxidase C-terminal" evidence="7">
    <location>
        <begin position="231"/>
        <end position="390"/>
    </location>
</feature>
<dbReference type="PANTHER" id="PTHR43292">
    <property type="entry name" value="ACYL-COA DEHYDROGENASE"/>
    <property type="match status" value="1"/>
</dbReference>
<evidence type="ECO:0000256" key="2">
    <source>
        <dbReference type="ARBA" id="ARBA00009347"/>
    </source>
</evidence>
<dbReference type="Gene3D" id="1.20.140.10">
    <property type="entry name" value="Butyryl-CoA Dehydrogenase, subunit A, domain 3"/>
    <property type="match status" value="1"/>
</dbReference>
<feature type="domain" description="Acyl-CoA oxidase/dehydrogenase middle" evidence="8">
    <location>
        <begin position="125"/>
        <end position="218"/>
    </location>
</feature>
<evidence type="ECO:0000256" key="5">
    <source>
        <dbReference type="ARBA" id="ARBA00023002"/>
    </source>
</evidence>
<dbReference type="Proteomes" id="UP000189818">
    <property type="component" value="Unassembled WGS sequence"/>
</dbReference>
<dbReference type="InterPro" id="IPR009075">
    <property type="entry name" value="AcylCo_DH/oxidase_C"/>
</dbReference>
<protein>
    <submittedName>
        <fullName evidence="10">Acyl-CoA dehydrogenase</fullName>
    </submittedName>
</protein>
<sequence>MKLAFSDEDKAFRQEVRAFIAAELPADLARREAMGFHNGRATVDPWQRKLHARGWAAPSWPREYGGTGWSPIQRYIFELECGLANAPEYSLIAMSMVGPVICRFGSPALQERFLAPMLSGDCWFCQGFSEPQAGSDLASLRTRAVRDGDDYVINGQKIWTTDAHMADYMICLARTDPDAKPQAGLSMIIVPMDAPGVTVRPIGTIDGDAHVNEVFLEDVRVPAGHLIGKPNEGWTQAKFLLGHERTHNAYVGMLCRYLARIPGLIDDECTRGLGPVEAAEYRRRHALLAIDVEALQWSVLRVLAGEEGPRLNAAASAIAIRGAEYLLRAADLETAILGPQVIPRFRPDDSLPLPAGAPASAPGRSTQYLYWWAATIFGGTDEIQRNIIWNTLFR</sequence>
<evidence type="ECO:0000313" key="11">
    <source>
        <dbReference type="Proteomes" id="UP000189818"/>
    </source>
</evidence>
<keyword evidence="4 6" id="KW-0274">FAD</keyword>
<dbReference type="SUPFAM" id="SSF47203">
    <property type="entry name" value="Acyl-CoA dehydrogenase C-terminal domain-like"/>
    <property type="match status" value="1"/>
</dbReference>
<evidence type="ECO:0000256" key="1">
    <source>
        <dbReference type="ARBA" id="ARBA00001974"/>
    </source>
</evidence>
<dbReference type="Pfam" id="PF02771">
    <property type="entry name" value="Acyl-CoA_dh_N"/>
    <property type="match status" value="1"/>
</dbReference>
<dbReference type="InterPro" id="IPR036250">
    <property type="entry name" value="AcylCo_DH-like_C"/>
</dbReference>
<dbReference type="EMBL" id="FUYM01000019">
    <property type="protein sequence ID" value="SKC11634.1"/>
    <property type="molecule type" value="Genomic_DNA"/>
</dbReference>
<dbReference type="OrthoDB" id="9780544at2"/>
<dbReference type="InterPro" id="IPR013786">
    <property type="entry name" value="AcylCoA_DH/ox_N"/>
</dbReference>
<accession>A0A1T5GTD0</accession>